<dbReference type="PANTHER" id="PTHR23534">
    <property type="entry name" value="MFS PERMEASE"/>
    <property type="match status" value="1"/>
</dbReference>
<feature type="transmembrane region" description="Helical" evidence="4">
    <location>
        <begin position="141"/>
        <end position="163"/>
    </location>
</feature>
<dbReference type="Pfam" id="PF07690">
    <property type="entry name" value="MFS_1"/>
    <property type="match status" value="1"/>
</dbReference>
<comment type="caution">
    <text evidence="5">The sequence shown here is derived from an EMBL/GenBank/DDBJ whole genome shotgun (WGS) entry which is preliminary data.</text>
</comment>
<protein>
    <submittedName>
        <fullName evidence="5">MFS transporter</fullName>
    </submittedName>
</protein>
<evidence type="ECO:0000256" key="4">
    <source>
        <dbReference type="SAM" id="Phobius"/>
    </source>
</evidence>
<dbReference type="EMBL" id="JAULRT010000062">
    <property type="protein sequence ID" value="MDO3383775.1"/>
    <property type="molecule type" value="Genomic_DNA"/>
</dbReference>
<keyword evidence="2 4" id="KW-1133">Transmembrane helix</keyword>
<gene>
    <name evidence="5" type="ORF">QWI16_16450</name>
</gene>
<reference evidence="5" key="1">
    <citation type="submission" date="2023-07" db="EMBL/GenBank/DDBJ databases">
        <title>Gilvimarinus algae sp. nov., isolated from the surface of Kelp.</title>
        <authorList>
            <person name="Sun Y.Y."/>
            <person name="Gong Y."/>
            <person name="Du Z.J."/>
        </authorList>
    </citation>
    <scope>NUCLEOTIDE SEQUENCE</scope>
    <source>
        <strain evidence="5">SDUM040014</strain>
    </source>
</reference>
<feature type="transmembrane region" description="Helical" evidence="4">
    <location>
        <begin position="103"/>
        <end position="121"/>
    </location>
</feature>
<dbReference type="RefSeq" id="WP_302714780.1">
    <property type="nucleotide sequence ID" value="NZ_JAULRT010000062.1"/>
</dbReference>
<accession>A0ABT8TIB3</accession>
<dbReference type="Gene3D" id="1.20.1250.20">
    <property type="entry name" value="MFS general substrate transporter like domains"/>
    <property type="match status" value="1"/>
</dbReference>
<feature type="transmembrane region" description="Helical" evidence="4">
    <location>
        <begin position="218"/>
        <end position="237"/>
    </location>
</feature>
<feature type="transmembrane region" description="Helical" evidence="4">
    <location>
        <begin position="373"/>
        <end position="394"/>
    </location>
</feature>
<feature type="transmembrane region" description="Helical" evidence="4">
    <location>
        <begin position="169"/>
        <end position="190"/>
    </location>
</feature>
<feature type="transmembrane region" description="Helical" evidence="4">
    <location>
        <begin position="257"/>
        <end position="280"/>
    </location>
</feature>
<sequence>MRNWWSVYAAMPANIWVLFFTLALVMTAVPLMVLVSGLIGAELAPTPNLATLPLACVVIGTALMTLPAAFVVRLKGRRFGGFLGIACAFAGALAGVASTELASFGFLLLGSVLMGVGMAFFQQFRFAAIESLRNPADAGPAVSLIMFSGIVSALIGPELGVWGLQWPGFANYSGSFVILAGLVLTAAVVYSRFSNPLGTQGDDGGSVRPLGEIVCQPVFLVAVAAAAIGYGVMSFLMTSTPISMHVLHGHALGEAKWVIQSHLLAMFMPSLFSGVLLRLFGAGKLMLAGCALYLAVLLIATAGHEVVHYWWALVLLGIGWNFLFLAGTTLLPAAYRGAERFKTQAVNDFSVFAIQAAASLSAGWVLYRFGWALQVWSCLVPVLALLLVSAFYGWSRSGRSA</sequence>
<feature type="transmembrane region" description="Helical" evidence="4">
    <location>
        <begin position="345"/>
        <end position="367"/>
    </location>
</feature>
<feature type="transmembrane region" description="Helical" evidence="4">
    <location>
        <begin position="309"/>
        <end position="333"/>
    </location>
</feature>
<dbReference type="InterPro" id="IPR011701">
    <property type="entry name" value="MFS"/>
</dbReference>
<feature type="transmembrane region" description="Helical" evidence="4">
    <location>
        <begin position="79"/>
        <end position="97"/>
    </location>
</feature>
<dbReference type="SUPFAM" id="SSF103473">
    <property type="entry name" value="MFS general substrate transporter"/>
    <property type="match status" value="1"/>
</dbReference>
<dbReference type="Proteomes" id="UP001168380">
    <property type="component" value="Unassembled WGS sequence"/>
</dbReference>
<organism evidence="5 6">
    <name type="scientific">Gilvimarinus algae</name>
    <dbReference type="NCBI Taxonomy" id="3058037"/>
    <lineage>
        <taxon>Bacteria</taxon>
        <taxon>Pseudomonadati</taxon>
        <taxon>Pseudomonadota</taxon>
        <taxon>Gammaproteobacteria</taxon>
        <taxon>Cellvibrionales</taxon>
        <taxon>Cellvibrionaceae</taxon>
        <taxon>Gilvimarinus</taxon>
    </lineage>
</organism>
<feature type="transmembrane region" description="Helical" evidence="4">
    <location>
        <begin position="51"/>
        <end position="72"/>
    </location>
</feature>
<evidence type="ECO:0000313" key="5">
    <source>
        <dbReference type="EMBL" id="MDO3383775.1"/>
    </source>
</evidence>
<evidence type="ECO:0000313" key="6">
    <source>
        <dbReference type="Proteomes" id="UP001168380"/>
    </source>
</evidence>
<proteinExistence type="predicted"/>
<dbReference type="PANTHER" id="PTHR23534:SF1">
    <property type="entry name" value="MAJOR FACILITATOR SUPERFAMILY PROTEIN"/>
    <property type="match status" value="1"/>
</dbReference>
<name>A0ABT8TIB3_9GAMM</name>
<keyword evidence="3 4" id="KW-0472">Membrane</keyword>
<evidence type="ECO:0000256" key="1">
    <source>
        <dbReference type="ARBA" id="ARBA00022692"/>
    </source>
</evidence>
<keyword evidence="6" id="KW-1185">Reference proteome</keyword>
<evidence type="ECO:0000256" key="3">
    <source>
        <dbReference type="ARBA" id="ARBA00023136"/>
    </source>
</evidence>
<feature type="transmembrane region" description="Helical" evidence="4">
    <location>
        <begin position="285"/>
        <end position="303"/>
    </location>
</feature>
<keyword evidence="1 4" id="KW-0812">Transmembrane</keyword>
<evidence type="ECO:0000256" key="2">
    <source>
        <dbReference type="ARBA" id="ARBA00022989"/>
    </source>
</evidence>
<feature type="transmembrane region" description="Helical" evidence="4">
    <location>
        <begin position="12"/>
        <end position="39"/>
    </location>
</feature>
<dbReference type="InterPro" id="IPR036259">
    <property type="entry name" value="MFS_trans_sf"/>
</dbReference>